<dbReference type="GO" id="GO:0032259">
    <property type="term" value="P:methylation"/>
    <property type="evidence" value="ECO:0007669"/>
    <property type="project" value="UniProtKB-KW"/>
</dbReference>
<reference evidence="6 7" key="1">
    <citation type="submission" date="2020-08" db="EMBL/GenBank/DDBJ databases">
        <title>Genomic Encyclopedia of Type Strains, Phase IV (KMG-IV): sequencing the most valuable type-strain genomes for metagenomic binning, comparative biology and taxonomic classification.</title>
        <authorList>
            <person name="Goeker M."/>
        </authorList>
    </citation>
    <scope>NUCLEOTIDE SEQUENCE [LARGE SCALE GENOMIC DNA]</scope>
    <source>
        <strain evidence="6 7">DSM 26723</strain>
    </source>
</reference>
<dbReference type="GO" id="GO:0016020">
    <property type="term" value="C:membrane"/>
    <property type="evidence" value="ECO:0007669"/>
    <property type="project" value="UniProtKB-SubCell"/>
</dbReference>
<dbReference type="PANTHER" id="PTHR43847">
    <property type="entry name" value="BLL3993 PROTEIN"/>
    <property type="match status" value="1"/>
</dbReference>
<evidence type="ECO:0000256" key="4">
    <source>
        <dbReference type="ARBA" id="ARBA00023136"/>
    </source>
</evidence>
<evidence type="ECO:0000256" key="3">
    <source>
        <dbReference type="ARBA" id="ARBA00022989"/>
    </source>
</evidence>
<dbReference type="InterPro" id="IPR007269">
    <property type="entry name" value="ICMT_MeTrfase"/>
</dbReference>
<keyword evidence="3 5" id="KW-1133">Transmembrane helix</keyword>
<accession>A0A841HN64</accession>
<evidence type="ECO:0000256" key="2">
    <source>
        <dbReference type="ARBA" id="ARBA00022692"/>
    </source>
</evidence>
<evidence type="ECO:0000256" key="5">
    <source>
        <dbReference type="SAM" id="Phobius"/>
    </source>
</evidence>
<dbReference type="Proteomes" id="UP000588068">
    <property type="component" value="Unassembled WGS sequence"/>
</dbReference>
<keyword evidence="2 5" id="KW-0812">Transmembrane</keyword>
<feature type="transmembrane region" description="Helical" evidence="5">
    <location>
        <begin position="338"/>
        <end position="357"/>
    </location>
</feature>
<gene>
    <name evidence="6" type="ORF">HNQ60_003608</name>
</gene>
<feature type="transmembrane region" description="Helical" evidence="5">
    <location>
        <begin position="223"/>
        <end position="240"/>
    </location>
</feature>
<keyword evidence="6" id="KW-0808">Transferase</keyword>
<keyword evidence="4 5" id="KW-0472">Membrane</keyword>
<dbReference type="Gene3D" id="1.20.120.1630">
    <property type="match status" value="1"/>
</dbReference>
<dbReference type="EMBL" id="JACHHZ010000004">
    <property type="protein sequence ID" value="MBB6094721.1"/>
    <property type="molecule type" value="Genomic_DNA"/>
</dbReference>
<dbReference type="RefSeq" id="WP_184334124.1">
    <property type="nucleotide sequence ID" value="NZ_JACHHZ010000004.1"/>
</dbReference>
<protein>
    <submittedName>
        <fullName evidence="6">Protein-S-isoprenylcysteine O-methyltransferase Ste14</fullName>
    </submittedName>
</protein>
<evidence type="ECO:0000256" key="1">
    <source>
        <dbReference type="ARBA" id="ARBA00004141"/>
    </source>
</evidence>
<feature type="transmembrane region" description="Helical" evidence="5">
    <location>
        <begin position="265"/>
        <end position="287"/>
    </location>
</feature>
<keyword evidence="7" id="KW-1185">Reference proteome</keyword>
<dbReference type="PANTHER" id="PTHR43847:SF1">
    <property type="entry name" value="BLL3993 PROTEIN"/>
    <property type="match status" value="1"/>
</dbReference>
<evidence type="ECO:0000313" key="6">
    <source>
        <dbReference type="EMBL" id="MBB6094721.1"/>
    </source>
</evidence>
<feature type="transmembrane region" description="Helical" evidence="5">
    <location>
        <begin position="23"/>
        <end position="41"/>
    </location>
</feature>
<name>A0A841HN64_9GAMM</name>
<proteinExistence type="predicted"/>
<feature type="transmembrane region" description="Helical" evidence="5">
    <location>
        <begin position="189"/>
        <end position="211"/>
    </location>
</feature>
<dbReference type="InterPro" id="IPR052527">
    <property type="entry name" value="Metal_cation-efflux_comp"/>
</dbReference>
<dbReference type="GO" id="GO:0004671">
    <property type="term" value="F:protein C-terminal S-isoprenylcysteine carboxyl O-methyltransferase activity"/>
    <property type="evidence" value="ECO:0007669"/>
    <property type="project" value="InterPro"/>
</dbReference>
<dbReference type="Pfam" id="PF04140">
    <property type="entry name" value="ICMT"/>
    <property type="match status" value="1"/>
</dbReference>
<dbReference type="AlphaFoldDB" id="A0A841HN64"/>
<evidence type="ECO:0000313" key="7">
    <source>
        <dbReference type="Proteomes" id="UP000588068"/>
    </source>
</evidence>
<keyword evidence="6" id="KW-0489">Methyltransferase</keyword>
<sequence length="386" mass="43893">MSTVSSDIPFSASTRTTFLARRFIANYLSTLVFIGLSYWMVTRVSNFHRGMLQSQWQLGMFGIDVVITVHAVFVGLLVFYALALIPYYAAYPWMHSKSLVFLRGIWLLVVHPRSRTTAPPADPMQLPLKRTLTRSIKQAGLALLLKFFFAPLMINWCLGHAGDLAASLIHVFDQIREGTWGRMLFDSTLFWAAFQLILFIDTLLFTLGYLIELPALRNRIRSVDPTFFGWFICLACYPPFNDFTMRWLPWQSADFPFFGNTAMHLAVNITLLVALAVFSWASIALGFKASNLTNRGIVTHGPYAFVRHPAYAAKNLAWWLGALPGLLMTMQMGNVSGFFFSLFALFGWTAIYALRAITEERHLLMGGNGYSKYMKRVRWRFIPGLL</sequence>
<feature type="transmembrane region" description="Helical" evidence="5">
    <location>
        <begin position="61"/>
        <end position="89"/>
    </location>
</feature>
<organism evidence="6 7">
    <name type="scientific">Povalibacter uvarum</name>
    <dbReference type="NCBI Taxonomy" id="732238"/>
    <lineage>
        <taxon>Bacteria</taxon>
        <taxon>Pseudomonadati</taxon>
        <taxon>Pseudomonadota</taxon>
        <taxon>Gammaproteobacteria</taxon>
        <taxon>Steroidobacterales</taxon>
        <taxon>Steroidobacteraceae</taxon>
        <taxon>Povalibacter</taxon>
    </lineage>
</organism>
<comment type="caution">
    <text evidence="6">The sequence shown here is derived from an EMBL/GenBank/DDBJ whole genome shotgun (WGS) entry which is preliminary data.</text>
</comment>
<comment type="subcellular location">
    <subcellularLocation>
        <location evidence="1">Membrane</location>
        <topology evidence="1">Multi-pass membrane protein</topology>
    </subcellularLocation>
</comment>
<feature type="transmembrane region" description="Helical" evidence="5">
    <location>
        <begin position="139"/>
        <end position="158"/>
    </location>
</feature>